<keyword evidence="2" id="KW-1185">Reference proteome</keyword>
<gene>
    <name evidence="1" type="ORF">GCM10023183_08120</name>
</gene>
<organism evidence="1 2">
    <name type="scientific">Nibribacter koreensis</name>
    <dbReference type="NCBI Taxonomy" id="1084519"/>
    <lineage>
        <taxon>Bacteria</taxon>
        <taxon>Pseudomonadati</taxon>
        <taxon>Bacteroidota</taxon>
        <taxon>Cytophagia</taxon>
        <taxon>Cytophagales</taxon>
        <taxon>Hymenobacteraceae</taxon>
        <taxon>Nibribacter</taxon>
    </lineage>
</organism>
<comment type="caution">
    <text evidence="1">The sequence shown here is derived from an EMBL/GenBank/DDBJ whole genome shotgun (WGS) entry which is preliminary data.</text>
</comment>
<reference evidence="2" key="1">
    <citation type="journal article" date="2019" name="Int. J. Syst. Evol. Microbiol.">
        <title>The Global Catalogue of Microorganisms (GCM) 10K type strain sequencing project: providing services to taxonomists for standard genome sequencing and annotation.</title>
        <authorList>
            <consortium name="The Broad Institute Genomics Platform"/>
            <consortium name="The Broad Institute Genome Sequencing Center for Infectious Disease"/>
            <person name="Wu L."/>
            <person name="Ma J."/>
        </authorList>
    </citation>
    <scope>NUCLEOTIDE SEQUENCE [LARGE SCALE GENOMIC DNA]</scope>
    <source>
        <strain evidence="2">JCM 17917</strain>
    </source>
</reference>
<dbReference type="Proteomes" id="UP001501844">
    <property type="component" value="Unassembled WGS sequence"/>
</dbReference>
<proteinExistence type="predicted"/>
<dbReference type="EMBL" id="BAABGX010000001">
    <property type="protein sequence ID" value="GAA4299177.1"/>
    <property type="molecule type" value="Genomic_DNA"/>
</dbReference>
<evidence type="ECO:0000313" key="2">
    <source>
        <dbReference type="Proteomes" id="UP001501844"/>
    </source>
</evidence>
<dbReference type="RefSeq" id="WP_345162602.1">
    <property type="nucleotide sequence ID" value="NZ_BAABGX010000001.1"/>
</dbReference>
<accession>A0ABP8FAR7</accession>
<protein>
    <submittedName>
        <fullName evidence="1">Uncharacterized protein</fullName>
    </submittedName>
</protein>
<name>A0ABP8FAR7_9BACT</name>
<sequence>MDDLLTTINTFSQEDVREFGYFMQRQKKKKGRKDLELFKLLLLKKPLKSQELISRLYPDDHNTTAYYALRKRLMQQLTDFIVLKQMEDDPSAESSVMGYLSLARYLFDAQAERLAWNMLRKAEKTALHNERFGLVNAIYNLQIEKADSLYADELEVIIQKRSANKRIADEDERANIASSIIVKRLSQARHQGKYLKFEDTIQEVLETYGLTQAVSQRPSLLYKLMKIARSAVLIRKDFYTFEPYIIDQYQTAMRTHGFSKAHQFYRLSLLYMIAHVLYRNRKFGQSNQYLSELNQAVQKEASSHYAAFFPRYVLLKAANDAFLRQLPEAIQAMEELVISKKLTLHPKDYLAAKLGLSFLYFAQGSFQKANHVLLYLDKTDKWCEKIMGLEWVLKKKMGEVIIQYEFGNLDLALDQILAFERKYKEVLSQPLYQNATAFLQLLKHFFLQPDIASRKAFLQQVESSLQFVPAEQEDLPSMSYYAWLKSKMQNRKYYDVLVELAAG</sequence>
<evidence type="ECO:0000313" key="1">
    <source>
        <dbReference type="EMBL" id="GAA4299177.1"/>
    </source>
</evidence>